<dbReference type="Proteomes" id="UP000198629">
    <property type="component" value="Unassembled WGS sequence"/>
</dbReference>
<dbReference type="InterPro" id="IPR023353">
    <property type="entry name" value="LemA-like_dom_sf"/>
</dbReference>
<evidence type="ECO:0000256" key="4">
    <source>
        <dbReference type="ARBA" id="ARBA00022989"/>
    </source>
</evidence>
<proteinExistence type="inferred from homology"/>
<keyword evidence="4" id="KW-1133">Transmembrane helix</keyword>
<dbReference type="SUPFAM" id="SSF140478">
    <property type="entry name" value="LemA-like"/>
    <property type="match status" value="1"/>
</dbReference>
<comment type="subcellular location">
    <subcellularLocation>
        <location evidence="1">Membrane</location>
        <topology evidence="1">Single-pass membrane protein</topology>
    </subcellularLocation>
</comment>
<dbReference type="Pfam" id="PF04011">
    <property type="entry name" value="LemA"/>
    <property type="match status" value="1"/>
</dbReference>
<reference evidence="7" key="1">
    <citation type="submission" date="2016-10" db="EMBL/GenBank/DDBJ databases">
        <authorList>
            <person name="Varghese N."/>
            <person name="Submissions S."/>
        </authorList>
    </citation>
    <scope>NUCLEOTIDE SEQUENCE [LARGE SCALE GENOMIC DNA]</scope>
    <source>
        <strain evidence="7">CBMB127</strain>
    </source>
</reference>
<dbReference type="PROSITE" id="PS51257">
    <property type="entry name" value="PROKAR_LIPOPROTEIN"/>
    <property type="match status" value="1"/>
</dbReference>
<keyword evidence="5" id="KW-0472">Membrane</keyword>
<evidence type="ECO:0000256" key="1">
    <source>
        <dbReference type="ARBA" id="ARBA00004167"/>
    </source>
</evidence>
<sequence length="197" mass="22003">MRQIFKVVLLAGVLTLSGCGYNQFQSLDEEAKASWSEVLNQYQRRADLVPNLVSTVKGYANHEEKVLTEVTEARAKVGSMQVTPELLNDPEAFARFQAAQGQLTSALSRLMVVSENYPNLKADASFRDLQAQLEGTENRVTVARNRYIETVKQYNIAVRSFPNNLTAMMFGYQPKPTFTVDNEKAISSAPKVDFGDK</sequence>
<accession>A0A1G9D5C7</accession>
<evidence type="ECO:0000256" key="3">
    <source>
        <dbReference type="ARBA" id="ARBA00022692"/>
    </source>
</evidence>
<dbReference type="RefSeq" id="WP_176755242.1">
    <property type="nucleotide sequence ID" value="NZ_FNFX01000003.1"/>
</dbReference>
<dbReference type="Gene3D" id="1.20.1440.20">
    <property type="entry name" value="LemA-like domain"/>
    <property type="match status" value="1"/>
</dbReference>
<dbReference type="PANTHER" id="PTHR34478:SF2">
    <property type="entry name" value="MEMBRANE PROTEIN"/>
    <property type="match status" value="1"/>
</dbReference>
<name>A0A1G9D5C7_9PROT</name>
<evidence type="ECO:0000313" key="7">
    <source>
        <dbReference type="Proteomes" id="UP000198629"/>
    </source>
</evidence>
<dbReference type="PANTHER" id="PTHR34478">
    <property type="entry name" value="PROTEIN LEMA"/>
    <property type="match status" value="1"/>
</dbReference>
<gene>
    <name evidence="6" type="ORF">SAMN05192566_1792</name>
</gene>
<keyword evidence="7" id="KW-1185">Reference proteome</keyword>
<evidence type="ECO:0000313" key="6">
    <source>
        <dbReference type="EMBL" id="SDK59081.1"/>
    </source>
</evidence>
<keyword evidence="3" id="KW-0812">Transmembrane</keyword>
<dbReference type="EMBL" id="FNFX01000003">
    <property type="protein sequence ID" value="SDK59081.1"/>
    <property type="molecule type" value="Genomic_DNA"/>
</dbReference>
<evidence type="ECO:0000256" key="5">
    <source>
        <dbReference type="ARBA" id="ARBA00023136"/>
    </source>
</evidence>
<protein>
    <submittedName>
        <fullName evidence="6">LemA protein</fullName>
    </submittedName>
</protein>
<dbReference type="STRING" id="492660.SAMN05192566_1792"/>
<organism evidence="6 7">
    <name type="scientific">Methylophilus rhizosphaerae</name>
    <dbReference type="NCBI Taxonomy" id="492660"/>
    <lineage>
        <taxon>Bacteria</taxon>
        <taxon>Pseudomonadati</taxon>
        <taxon>Pseudomonadota</taxon>
        <taxon>Betaproteobacteria</taxon>
        <taxon>Nitrosomonadales</taxon>
        <taxon>Methylophilaceae</taxon>
        <taxon>Methylophilus</taxon>
    </lineage>
</organism>
<dbReference type="InterPro" id="IPR007156">
    <property type="entry name" value="MamQ_LemA"/>
</dbReference>
<dbReference type="AlphaFoldDB" id="A0A1G9D5C7"/>
<comment type="similarity">
    <text evidence="2">Belongs to the LemA family.</text>
</comment>
<dbReference type="GO" id="GO:0016020">
    <property type="term" value="C:membrane"/>
    <property type="evidence" value="ECO:0007669"/>
    <property type="project" value="UniProtKB-SubCell"/>
</dbReference>
<evidence type="ECO:0000256" key="2">
    <source>
        <dbReference type="ARBA" id="ARBA00008854"/>
    </source>
</evidence>